<name>A0A7T7HHU0_9HYPH</name>
<dbReference type="SUPFAM" id="SSF55811">
    <property type="entry name" value="Nudix"/>
    <property type="match status" value="1"/>
</dbReference>
<evidence type="ECO:0000256" key="1">
    <source>
        <dbReference type="ARBA" id="ARBA00001946"/>
    </source>
</evidence>
<dbReference type="InterPro" id="IPR015797">
    <property type="entry name" value="NUDIX_hydrolase-like_dom_sf"/>
</dbReference>
<dbReference type="PANTHER" id="PTHR12629">
    <property type="entry name" value="DIPHOSPHOINOSITOL POLYPHOSPHATE PHOSPHOHYDROLASE"/>
    <property type="match status" value="1"/>
</dbReference>
<evidence type="ECO:0000259" key="5">
    <source>
        <dbReference type="PROSITE" id="PS51462"/>
    </source>
</evidence>
<accession>A0A7T7HHU0</accession>
<keyword evidence="3 6" id="KW-0378">Hydrolase</keyword>
<dbReference type="GO" id="GO:0046872">
    <property type="term" value="F:metal ion binding"/>
    <property type="evidence" value="ECO:0007669"/>
    <property type="project" value="UniProtKB-KW"/>
</dbReference>
<comment type="cofactor">
    <cofactor evidence="1">
        <name>Mg(2+)</name>
        <dbReference type="ChEBI" id="CHEBI:18420"/>
    </cofactor>
</comment>
<dbReference type="Gene3D" id="3.90.79.10">
    <property type="entry name" value="Nucleoside Triphosphate Pyrophosphohydrolase"/>
    <property type="match status" value="1"/>
</dbReference>
<dbReference type="EMBL" id="CP066786">
    <property type="protein sequence ID" value="QQM29454.1"/>
    <property type="molecule type" value="Genomic_DNA"/>
</dbReference>
<dbReference type="KEGG" id="mlut:JET14_14165"/>
<protein>
    <submittedName>
        <fullName evidence="6">NUDIX hydrolase</fullName>
    </submittedName>
</protein>
<gene>
    <name evidence="6" type="ORF">JET14_14165</name>
</gene>
<dbReference type="PROSITE" id="PS51462">
    <property type="entry name" value="NUDIX"/>
    <property type="match status" value="1"/>
</dbReference>
<keyword evidence="2" id="KW-0479">Metal-binding</keyword>
<evidence type="ECO:0000313" key="7">
    <source>
        <dbReference type="Proteomes" id="UP000596083"/>
    </source>
</evidence>
<dbReference type="Proteomes" id="UP000596083">
    <property type="component" value="Chromosome"/>
</dbReference>
<organism evidence="6 7">
    <name type="scientific">Martelella lutilitoris</name>
    <dbReference type="NCBI Taxonomy" id="2583532"/>
    <lineage>
        <taxon>Bacteria</taxon>
        <taxon>Pseudomonadati</taxon>
        <taxon>Pseudomonadota</taxon>
        <taxon>Alphaproteobacteria</taxon>
        <taxon>Hyphomicrobiales</taxon>
        <taxon>Aurantimonadaceae</taxon>
        <taxon>Martelella</taxon>
    </lineage>
</organism>
<dbReference type="InterPro" id="IPR000086">
    <property type="entry name" value="NUDIX_hydrolase_dom"/>
</dbReference>
<dbReference type="GO" id="GO:0016462">
    <property type="term" value="F:pyrophosphatase activity"/>
    <property type="evidence" value="ECO:0007669"/>
    <property type="project" value="InterPro"/>
</dbReference>
<dbReference type="InterPro" id="IPR047198">
    <property type="entry name" value="DDP-like_NUDIX"/>
</dbReference>
<evidence type="ECO:0000256" key="4">
    <source>
        <dbReference type="ARBA" id="ARBA00022842"/>
    </source>
</evidence>
<dbReference type="RefSeq" id="WP_200334359.1">
    <property type="nucleotide sequence ID" value="NZ_CP066786.1"/>
</dbReference>
<dbReference type="Pfam" id="PF00293">
    <property type="entry name" value="NUDIX"/>
    <property type="match status" value="1"/>
</dbReference>
<evidence type="ECO:0000256" key="2">
    <source>
        <dbReference type="ARBA" id="ARBA00022723"/>
    </source>
</evidence>
<dbReference type="GO" id="GO:0005737">
    <property type="term" value="C:cytoplasm"/>
    <property type="evidence" value="ECO:0007669"/>
    <property type="project" value="TreeGrafter"/>
</dbReference>
<evidence type="ECO:0000313" key="6">
    <source>
        <dbReference type="EMBL" id="QQM29454.1"/>
    </source>
</evidence>
<dbReference type="CDD" id="cd04666">
    <property type="entry name" value="NUDIX_DIPP2_like_Nudt4"/>
    <property type="match status" value="1"/>
</dbReference>
<reference evidence="6 7" key="1">
    <citation type="submission" date="2020-12" db="EMBL/GenBank/DDBJ databases">
        <authorList>
            <person name="Zheng R.K."/>
            <person name="Sun C.M."/>
        </authorList>
    </citation>
    <scope>NUCLEOTIDE SEQUENCE [LARGE SCALE GENOMIC DNA]</scope>
    <source>
        <strain evidence="6 7">ZRK001</strain>
    </source>
</reference>
<dbReference type="PANTHER" id="PTHR12629:SF0">
    <property type="entry name" value="DIPHOSPHOINOSITOL-POLYPHOSPHATE DIPHOSPHATASE"/>
    <property type="match status" value="1"/>
</dbReference>
<proteinExistence type="predicted"/>
<sequence length="156" mass="17727">MPSEKTLAERADAIETRQQYAALCYRLTRRKKKTAIEVLLITSRDTGRWVTPKGWPMANKAPHEVAAQEAFEEAGIKGKVGEKPLGNYSYLKRLDNGTSVPCVVDLYPLRVRKTKSKYPEADERTRKWTSPEEAAELVHESELKTLLIELINLIES</sequence>
<dbReference type="AlphaFoldDB" id="A0A7T7HHU0"/>
<keyword evidence="4" id="KW-0460">Magnesium</keyword>
<feature type="domain" description="Nudix hydrolase" evidence="5">
    <location>
        <begin position="17"/>
        <end position="151"/>
    </location>
</feature>
<evidence type="ECO:0000256" key="3">
    <source>
        <dbReference type="ARBA" id="ARBA00022801"/>
    </source>
</evidence>